<name>C0PAI7_MAIZE</name>
<reference evidence="1" key="2">
    <citation type="submission" date="2012-06" db="EMBL/GenBank/DDBJ databases">
        <authorList>
            <person name="Yu Y."/>
            <person name="Currie J."/>
            <person name="Lomeli R."/>
            <person name="Angelova A."/>
            <person name="Collura K."/>
            <person name="Wissotski M."/>
            <person name="Campos D."/>
            <person name="Kudrna D."/>
            <person name="Golser W."/>
            <person name="Ashely E."/>
            <person name="Descour A."/>
            <person name="Fernandes J."/>
            <person name="Soderlund C."/>
            <person name="Walbot V."/>
        </authorList>
    </citation>
    <scope>NUCLEOTIDE SEQUENCE</scope>
    <source>
        <strain evidence="1">B73</strain>
    </source>
</reference>
<dbReference type="KEGG" id="zma:100276714"/>
<reference evidence="1" key="1">
    <citation type="journal article" date="2009" name="PLoS Genet.">
        <title>Sequencing, mapping, and analysis of 27,455 maize full-length cDNAs.</title>
        <authorList>
            <person name="Soderlund C."/>
            <person name="Descour A."/>
            <person name="Kudrna D."/>
            <person name="Bomhoff M."/>
            <person name="Boyd L."/>
            <person name="Currie J."/>
            <person name="Angelova A."/>
            <person name="Collura K."/>
            <person name="Wissotski M."/>
            <person name="Ashley E."/>
            <person name="Morrow D."/>
            <person name="Fernandes J."/>
            <person name="Walbot V."/>
            <person name="Yu Y."/>
        </authorList>
    </citation>
    <scope>NUCLEOTIDE SEQUENCE</scope>
    <source>
        <strain evidence="1">B73</strain>
    </source>
</reference>
<dbReference type="GeneID" id="100276714"/>
<accession>C0PAI7</accession>
<dbReference type="RefSeq" id="XP_023156800.1">
    <property type="nucleotide sequence ID" value="XM_023301032.2"/>
</dbReference>
<dbReference type="AlphaFoldDB" id="C0PAI7"/>
<organism evidence="1">
    <name type="scientific">Zea mays</name>
    <name type="common">Maize</name>
    <dbReference type="NCBI Taxonomy" id="4577"/>
    <lineage>
        <taxon>Eukaryota</taxon>
        <taxon>Viridiplantae</taxon>
        <taxon>Streptophyta</taxon>
        <taxon>Embryophyta</taxon>
        <taxon>Tracheophyta</taxon>
        <taxon>Spermatophyta</taxon>
        <taxon>Magnoliopsida</taxon>
        <taxon>Liliopsida</taxon>
        <taxon>Poales</taxon>
        <taxon>Poaceae</taxon>
        <taxon>PACMAD clade</taxon>
        <taxon>Panicoideae</taxon>
        <taxon>Andropogonodae</taxon>
        <taxon>Andropogoneae</taxon>
        <taxon>Tripsacinae</taxon>
        <taxon>Zea</taxon>
    </lineage>
</organism>
<proteinExistence type="evidence at transcript level"/>
<protein>
    <submittedName>
        <fullName evidence="1">Uncharacterized protein</fullName>
    </submittedName>
</protein>
<dbReference type="EMBL" id="BT065306">
    <property type="protein sequence ID" value="ACN31182.1"/>
    <property type="molecule type" value="mRNA"/>
</dbReference>
<evidence type="ECO:0000313" key="1">
    <source>
        <dbReference type="EMBL" id="ACN31182.1"/>
    </source>
</evidence>
<sequence length="206" mass="23467">MFTSTDDDTDTTCFWRPRSIHRNRDKDLVVVEEVKGLCKRRQMDDTIECWDQPHVSLGRHLCSSFVRYIFLPFVSTRLRKPNPRTRAAAAAGPHWHCSPRVVVETSNLLASFSSPVTMDRCPYLIHSPLSSCQAGYRPSRRRPEREDRAHCIPQAPPQGTFYPGPYLMAPAYASLFLARIWIRPLSSESRPPDLCVCCRSCTASTP</sequence>